<proteinExistence type="predicted"/>
<accession>A0A5J4TZC9</accession>
<evidence type="ECO:0000313" key="2">
    <source>
        <dbReference type="EMBL" id="KAA6363319.1"/>
    </source>
</evidence>
<evidence type="ECO:0000313" key="3">
    <source>
        <dbReference type="Proteomes" id="UP000324800"/>
    </source>
</evidence>
<comment type="caution">
    <text evidence="2">The sequence shown here is derived from an EMBL/GenBank/DDBJ whole genome shotgun (WGS) entry which is preliminary data.</text>
</comment>
<feature type="non-terminal residue" evidence="2">
    <location>
        <position position="277"/>
    </location>
</feature>
<feature type="compositionally biased region" description="Polar residues" evidence="1">
    <location>
        <begin position="213"/>
        <end position="242"/>
    </location>
</feature>
<protein>
    <submittedName>
        <fullName evidence="2">Uncharacterized protein</fullName>
    </submittedName>
</protein>
<feature type="region of interest" description="Disordered" evidence="1">
    <location>
        <begin position="138"/>
        <end position="168"/>
    </location>
</feature>
<dbReference type="AlphaFoldDB" id="A0A5J4TZC9"/>
<organism evidence="2 3">
    <name type="scientific">Streblomastix strix</name>
    <dbReference type="NCBI Taxonomy" id="222440"/>
    <lineage>
        <taxon>Eukaryota</taxon>
        <taxon>Metamonada</taxon>
        <taxon>Preaxostyla</taxon>
        <taxon>Oxymonadida</taxon>
        <taxon>Streblomastigidae</taxon>
        <taxon>Streblomastix</taxon>
    </lineage>
</organism>
<dbReference type="EMBL" id="SNRW01023069">
    <property type="protein sequence ID" value="KAA6363319.1"/>
    <property type="molecule type" value="Genomic_DNA"/>
</dbReference>
<dbReference type="Proteomes" id="UP000324800">
    <property type="component" value="Unassembled WGS sequence"/>
</dbReference>
<evidence type="ECO:0000256" key="1">
    <source>
        <dbReference type="SAM" id="MobiDB-lite"/>
    </source>
</evidence>
<sequence>MPYYLSTKFKSKNSYDKSRRNDAVRIYEREKEDTIENRKRMKKEYIMKPIIEEEKKKPETMLPGQYKHYPNKDGPMFFFPPKNYRPVPIPRPRDLTLSEEQLNYFYENIRINQILKQLKPETKDQEELTNEFERIVADGLDDNGGDNQSQHAIEPKHTTNGNDGLRKNDRRTQFQATVNGEANLEINITETTDSTSLRNANGSDGLGGNGCGTQLQAATNENGNSTHQAIDSTRNIYENQQTNDKRSAKNVNKFGLNNEDQYDQGAKFQDNGNSELK</sequence>
<gene>
    <name evidence="2" type="ORF">EZS28_041154</name>
</gene>
<feature type="region of interest" description="Disordered" evidence="1">
    <location>
        <begin position="194"/>
        <end position="277"/>
    </location>
</feature>
<reference evidence="2 3" key="1">
    <citation type="submission" date="2019-03" db="EMBL/GenBank/DDBJ databases">
        <title>Single cell metagenomics reveals metabolic interactions within the superorganism composed of flagellate Streblomastix strix and complex community of Bacteroidetes bacteria on its surface.</title>
        <authorList>
            <person name="Treitli S.C."/>
            <person name="Kolisko M."/>
            <person name="Husnik F."/>
            <person name="Keeling P."/>
            <person name="Hampl V."/>
        </authorList>
    </citation>
    <scope>NUCLEOTIDE SEQUENCE [LARGE SCALE GENOMIC DNA]</scope>
    <source>
        <strain evidence="2">ST1C</strain>
    </source>
</reference>
<name>A0A5J4TZC9_9EUKA</name>